<proteinExistence type="predicted"/>
<name>A0A388LG89_CHABU</name>
<dbReference type="Gene3D" id="3.30.420.110">
    <property type="entry name" value="MutS, connector domain"/>
    <property type="match status" value="1"/>
</dbReference>
<dbReference type="GO" id="GO:0030983">
    <property type="term" value="F:mismatched DNA binding"/>
    <property type="evidence" value="ECO:0007669"/>
    <property type="project" value="InterPro"/>
</dbReference>
<dbReference type="GO" id="GO:0006298">
    <property type="term" value="P:mismatch repair"/>
    <property type="evidence" value="ECO:0007669"/>
    <property type="project" value="InterPro"/>
</dbReference>
<accession>A0A388LG89</accession>
<keyword evidence="1" id="KW-0812">Transmembrane</keyword>
<comment type="caution">
    <text evidence="2">The sequence shown here is derived from an EMBL/GenBank/DDBJ whole genome shotgun (WGS) entry which is preliminary data.</text>
</comment>
<dbReference type="Gramene" id="GBG81277">
    <property type="protein sequence ID" value="GBG81277"/>
    <property type="gene ID" value="CBR_g31951"/>
</dbReference>
<keyword evidence="1" id="KW-0472">Membrane</keyword>
<dbReference type="InterPro" id="IPR036678">
    <property type="entry name" value="MutS_con_dom_sf"/>
</dbReference>
<dbReference type="EMBL" id="BFEA01000370">
    <property type="protein sequence ID" value="GBG81277.1"/>
    <property type="molecule type" value="Genomic_DNA"/>
</dbReference>
<sequence>MTGLEAGSEFPDSESSLCLISNRGWFQSNAATKNSNPYDVVFEQRPLPGLKTKEAVDAKIPAVLRGMTDMELAASALGGLISYLGMLKVFVAVYVEVYRT</sequence>
<feature type="transmembrane region" description="Helical" evidence="1">
    <location>
        <begin position="72"/>
        <end position="95"/>
    </location>
</feature>
<evidence type="ECO:0000256" key="1">
    <source>
        <dbReference type="SAM" id="Phobius"/>
    </source>
</evidence>
<dbReference type="GO" id="GO:0005524">
    <property type="term" value="F:ATP binding"/>
    <property type="evidence" value="ECO:0007669"/>
    <property type="project" value="InterPro"/>
</dbReference>
<reference evidence="2 3" key="1">
    <citation type="journal article" date="2018" name="Cell">
        <title>The Chara Genome: Secondary Complexity and Implications for Plant Terrestrialization.</title>
        <authorList>
            <person name="Nishiyama T."/>
            <person name="Sakayama H."/>
            <person name="Vries J.D."/>
            <person name="Buschmann H."/>
            <person name="Saint-Marcoux D."/>
            <person name="Ullrich K.K."/>
            <person name="Haas F.B."/>
            <person name="Vanderstraeten L."/>
            <person name="Becker D."/>
            <person name="Lang D."/>
            <person name="Vosolsobe S."/>
            <person name="Rombauts S."/>
            <person name="Wilhelmsson P.K.I."/>
            <person name="Janitza P."/>
            <person name="Kern R."/>
            <person name="Heyl A."/>
            <person name="Rumpler F."/>
            <person name="Villalobos L.I.A.C."/>
            <person name="Clay J.M."/>
            <person name="Skokan R."/>
            <person name="Toyoda A."/>
            <person name="Suzuki Y."/>
            <person name="Kagoshima H."/>
            <person name="Schijlen E."/>
            <person name="Tajeshwar N."/>
            <person name="Catarino B."/>
            <person name="Hetherington A.J."/>
            <person name="Saltykova A."/>
            <person name="Bonnot C."/>
            <person name="Breuninger H."/>
            <person name="Symeonidi A."/>
            <person name="Radhakrishnan G.V."/>
            <person name="Van Nieuwerburgh F."/>
            <person name="Deforce D."/>
            <person name="Chang C."/>
            <person name="Karol K.G."/>
            <person name="Hedrich R."/>
            <person name="Ulvskov P."/>
            <person name="Glockner G."/>
            <person name="Delwiche C.F."/>
            <person name="Petrasek J."/>
            <person name="Van de Peer Y."/>
            <person name="Friml J."/>
            <person name="Beilby M."/>
            <person name="Dolan L."/>
            <person name="Kohara Y."/>
            <person name="Sugano S."/>
            <person name="Fujiyama A."/>
            <person name="Delaux P.-M."/>
            <person name="Quint M."/>
            <person name="TheiBen G."/>
            <person name="Hagemann M."/>
            <person name="Harholt J."/>
            <person name="Dunand C."/>
            <person name="Zachgo S."/>
            <person name="Langdale J."/>
            <person name="Maumus F."/>
            <person name="Straeten D.V.D."/>
            <person name="Gould S.B."/>
            <person name="Rensing S.A."/>
        </authorList>
    </citation>
    <scope>NUCLEOTIDE SEQUENCE [LARGE SCALE GENOMIC DNA]</scope>
    <source>
        <strain evidence="2 3">S276</strain>
    </source>
</reference>
<gene>
    <name evidence="2" type="ORF">CBR_g31951</name>
</gene>
<organism evidence="2 3">
    <name type="scientific">Chara braunii</name>
    <name type="common">Braun's stonewort</name>
    <dbReference type="NCBI Taxonomy" id="69332"/>
    <lineage>
        <taxon>Eukaryota</taxon>
        <taxon>Viridiplantae</taxon>
        <taxon>Streptophyta</taxon>
        <taxon>Charophyceae</taxon>
        <taxon>Charales</taxon>
        <taxon>Characeae</taxon>
        <taxon>Chara</taxon>
    </lineage>
</organism>
<evidence type="ECO:0000313" key="3">
    <source>
        <dbReference type="Proteomes" id="UP000265515"/>
    </source>
</evidence>
<dbReference type="AlphaFoldDB" id="A0A388LG89"/>
<protein>
    <submittedName>
        <fullName evidence="2">Uncharacterized protein</fullName>
    </submittedName>
</protein>
<evidence type="ECO:0000313" key="2">
    <source>
        <dbReference type="EMBL" id="GBG81277.1"/>
    </source>
</evidence>
<keyword evidence="1" id="KW-1133">Transmembrane helix</keyword>
<keyword evidence="3" id="KW-1185">Reference proteome</keyword>
<dbReference type="Proteomes" id="UP000265515">
    <property type="component" value="Unassembled WGS sequence"/>
</dbReference>